<dbReference type="Proteomes" id="UP001642483">
    <property type="component" value="Unassembled WGS sequence"/>
</dbReference>
<evidence type="ECO:0000256" key="1">
    <source>
        <dbReference type="SAM" id="MobiDB-lite"/>
    </source>
</evidence>
<organism evidence="2 3">
    <name type="scientific">Clavelina lepadiformis</name>
    <name type="common">Light-bulb sea squirt</name>
    <name type="synonym">Ascidia lepadiformis</name>
    <dbReference type="NCBI Taxonomy" id="159417"/>
    <lineage>
        <taxon>Eukaryota</taxon>
        <taxon>Metazoa</taxon>
        <taxon>Chordata</taxon>
        <taxon>Tunicata</taxon>
        <taxon>Ascidiacea</taxon>
        <taxon>Aplousobranchia</taxon>
        <taxon>Clavelinidae</taxon>
        <taxon>Clavelina</taxon>
    </lineage>
</organism>
<evidence type="ECO:0000313" key="2">
    <source>
        <dbReference type="EMBL" id="CAK8693804.1"/>
    </source>
</evidence>
<proteinExistence type="predicted"/>
<sequence length="93" mass="10299">MDNMSDCTQKEIPVEESKEESNTVVAATLEKKCTAEQYDNAPAEVVADKETCLLRSRTQKVMPVKGCNECDNARAEVMADEGTDVRGTQKQKK</sequence>
<gene>
    <name evidence="2" type="ORF">CVLEPA_LOCUS27100</name>
</gene>
<reference evidence="2 3" key="1">
    <citation type="submission" date="2024-02" db="EMBL/GenBank/DDBJ databases">
        <authorList>
            <person name="Daric V."/>
            <person name="Darras S."/>
        </authorList>
    </citation>
    <scope>NUCLEOTIDE SEQUENCE [LARGE SCALE GENOMIC DNA]</scope>
</reference>
<dbReference type="EMBL" id="CAWYQH010000141">
    <property type="protein sequence ID" value="CAK8693804.1"/>
    <property type="molecule type" value="Genomic_DNA"/>
</dbReference>
<feature type="compositionally biased region" description="Basic and acidic residues" evidence="1">
    <location>
        <begin position="8"/>
        <end position="21"/>
    </location>
</feature>
<name>A0ABP0GPW6_CLALP</name>
<accession>A0ABP0GPW6</accession>
<protein>
    <submittedName>
        <fullName evidence="2">Uncharacterized protein</fullName>
    </submittedName>
</protein>
<comment type="caution">
    <text evidence="2">The sequence shown here is derived from an EMBL/GenBank/DDBJ whole genome shotgun (WGS) entry which is preliminary data.</text>
</comment>
<feature type="region of interest" description="Disordered" evidence="1">
    <location>
        <begin position="1"/>
        <end position="22"/>
    </location>
</feature>
<evidence type="ECO:0000313" key="3">
    <source>
        <dbReference type="Proteomes" id="UP001642483"/>
    </source>
</evidence>
<keyword evidence="3" id="KW-1185">Reference proteome</keyword>